<dbReference type="EMBL" id="UZAN01041602">
    <property type="protein sequence ID" value="VDP73541.1"/>
    <property type="molecule type" value="Genomic_DNA"/>
</dbReference>
<evidence type="ECO:0000313" key="4">
    <source>
        <dbReference type="WBParaSite" id="ECPE_0000476001-mRNA-1"/>
    </source>
</evidence>
<dbReference type="AlphaFoldDB" id="A0A183ACR3"/>
<gene>
    <name evidence="2" type="ORF">ECPE_LOCUS4748</name>
</gene>
<dbReference type="OrthoDB" id="10020070at2759"/>
<evidence type="ECO:0000313" key="3">
    <source>
        <dbReference type="Proteomes" id="UP000272942"/>
    </source>
</evidence>
<evidence type="ECO:0000313" key="2">
    <source>
        <dbReference type="EMBL" id="VDP73541.1"/>
    </source>
</evidence>
<keyword evidence="1" id="KW-0175">Coiled coil</keyword>
<reference evidence="4" key="1">
    <citation type="submission" date="2016-06" db="UniProtKB">
        <authorList>
            <consortium name="WormBaseParasite"/>
        </authorList>
    </citation>
    <scope>IDENTIFICATION</scope>
</reference>
<accession>A0A183ACR3</accession>
<dbReference type="WBParaSite" id="ECPE_0000476001-mRNA-1">
    <property type="protein sequence ID" value="ECPE_0000476001-mRNA-1"/>
    <property type="gene ID" value="ECPE_0000476001"/>
</dbReference>
<protein>
    <submittedName>
        <fullName evidence="4">Cilia- and flagella-associated protein 157</fullName>
    </submittedName>
</protein>
<keyword evidence="3" id="KW-1185">Reference proteome</keyword>
<organism evidence="4">
    <name type="scientific">Echinostoma caproni</name>
    <dbReference type="NCBI Taxonomy" id="27848"/>
    <lineage>
        <taxon>Eukaryota</taxon>
        <taxon>Metazoa</taxon>
        <taxon>Spiralia</taxon>
        <taxon>Lophotrochozoa</taxon>
        <taxon>Platyhelminthes</taxon>
        <taxon>Trematoda</taxon>
        <taxon>Digenea</taxon>
        <taxon>Plagiorchiida</taxon>
        <taxon>Echinostomata</taxon>
        <taxon>Echinostomatoidea</taxon>
        <taxon>Echinostomatidae</taxon>
        <taxon>Echinostoma</taxon>
    </lineage>
</organism>
<reference evidence="2 3" key="2">
    <citation type="submission" date="2018-11" db="EMBL/GenBank/DDBJ databases">
        <authorList>
            <consortium name="Pathogen Informatics"/>
        </authorList>
    </citation>
    <scope>NUCLEOTIDE SEQUENCE [LARGE SCALE GENOMIC DNA]</scope>
    <source>
        <strain evidence="2 3">Egypt</strain>
    </source>
</reference>
<name>A0A183ACR3_9TREM</name>
<feature type="coiled-coil region" evidence="1">
    <location>
        <begin position="42"/>
        <end position="76"/>
    </location>
</feature>
<evidence type="ECO:0000256" key="1">
    <source>
        <dbReference type="SAM" id="Coils"/>
    </source>
</evidence>
<proteinExistence type="predicted"/>
<sequence length="159" mass="19007">MLVKDGSEFDAADLESVRSRLNEQSELIMLLKEHADHEMQVAREYESKFLQEEDRNAELQEEIQELRDRKQQHEITDLRRLLNTTTESMNEQISQLNERLISTNAFYEERNKQCEALELQLKQLLLEGELRKKELRAVEERRSVDFQVPVLNLNWIYLC</sequence>
<dbReference type="Proteomes" id="UP000272942">
    <property type="component" value="Unassembled WGS sequence"/>
</dbReference>